<dbReference type="GO" id="GO:0003723">
    <property type="term" value="F:RNA binding"/>
    <property type="evidence" value="ECO:0007669"/>
    <property type="project" value="UniProtKB-UniRule"/>
</dbReference>
<dbReference type="GO" id="GO:0006298">
    <property type="term" value="P:mismatch repair"/>
    <property type="evidence" value="ECO:0007669"/>
    <property type="project" value="TreeGrafter"/>
</dbReference>
<keyword evidence="18" id="KW-1185">Reference proteome</keyword>
<dbReference type="PROSITE" id="PS51975">
    <property type="entry name" value="RNASE_H_2"/>
    <property type="match status" value="1"/>
</dbReference>
<keyword evidence="12 13" id="KW-0378">Hydrolase</keyword>
<comment type="function">
    <text evidence="3 13 15">Endonuclease that specifically degrades the RNA of RNA-DNA hybrids.</text>
</comment>
<dbReference type="InterPro" id="IPR024567">
    <property type="entry name" value="RNase_HII/HIII_dom"/>
</dbReference>
<gene>
    <name evidence="13 17" type="primary">rnhB</name>
    <name evidence="17" type="ORF">LC1Nh_0183</name>
</gene>
<dbReference type="OrthoDB" id="33866at2157"/>
<evidence type="ECO:0000256" key="5">
    <source>
        <dbReference type="ARBA" id="ARBA00007383"/>
    </source>
</evidence>
<comment type="cofactor">
    <cofactor evidence="2">
        <name>Mg(2+)</name>
        <dbReference type="ChEBI" id="CHEBI:18420"/>
    </cofactor>
</comment>
<dbReference type="GO" id="GO:0030145">
    <property type="term" value="F:manganese ion binding"/>
    <property type="evidence" value="ECO:0007669"/>
    <property type="project" value="UniProtKB-UniRule"/>
</dbReference>
<dbReference type="InterPro" id="IPR012337">
    <property type="entry name" value="RNaseH-like_sf"/>
</dbReference>
<dbReference type="AlphaFoldDB" id="A0A5Q0UEW2"/>
<dbReference type="InterPro" id="IPR020787">
    <property type="entry name" value="RNase_HII_arc"/>
</dbReference>
<dbReference type="GO" id="GO:0032299">
    <property type="term" value="C:ribonuclease H2 complex"/>
    <property type="evidence" value="ECO:0007669"/>
    <property type="project" value="TreeGrafter"/>
</dbReference>
<dbReference type="Pfam" id="PF01351">
    <property type="entry name" value="RNase_HII"/>
    <property type="match status" value="1"/>
</dbReference>
<dbReference type="InterPro" id="IPR004649">
    <property type="entry name" value="RNase_H2_suA"/>
</dbReference>
<dbReference type="GeneID" id="42364564"/>
<organism evidence="17 18">
    <name type="scientific">Candidatus Nanohalobium constans</name>
    <dbReference type="NCBI Taxonomy" id="2565781"/>
    <lineage>
        <taxon>Archaea</taxon>
        <taxon>Candidatus Nanohalarchaeota</taxon>
        <taxon>Candidatus Nanohalobia</taxon>
        <taxon>Candidatus Nanohalobiales</taxon>
        <taxon>Candidatus Nanohalobiaceae</taxon>
        <taxon>Candidatus Nanohalobium</taxon>
    </lineage>
</organism>
<evidence type="ECO:0000256" key="10">
    <source>
        <dbReference type="ARBA" id="ARBA00022723"/>
    </source>
</evidence>
<dbReference type="GO" id="GO:0005737">
    <property type="term" value="C:cytoplasm"/>
    <property type="evidence" value="ECO:0007669"/>
    <property type="project" value="UniProtKB-SubCell"/>
</dbReference>
<reference evidence="18" key="1">
    <citation type="submission" date="2019-05" db="EMBL/GenBank/DDBJ databases">
        <title>Candidatus Nanohalobium constans, a novel model system to study the DPANN nano-sized archaea: genomic and physiological characterization of a nanoarchaeon co-cultured with its chitinotrophic host.</title>
        <authorList>
            <person name="La Cono V."/>
            <person name="Arcadi E."/>
            <person name="Crisafi F."/>
            <person name="Denaro R."/>
            <person name="La Spada G."/>
            <person name="Messina E."/>
            <person name="Smedile F."/>
            <person name="Toshchakov S.V."/>
            <person name="Shevchenko M.A."/>
            <person name="Golyshin P.N."/>
            <person name="Golyshina O.V."/>
            <person name="Ferrer M."/>
            <person name="Rohde M."/>
            <person name="Mushegian A."/>
            <person name="Sorokin D.Y."/>
            <person name="Giuliano L."/>
            <person name="Yakimov M.M."/>
        </authorList>
    </citation>
    <scope>NUCLEOTIDE SEQUENCE [LARGE SCALE GENOMIC DNA]</scope>
    <source>
        <strain evidence="18">LC1Nh</strain>
    </source>
</reference>
<proteinExistence type="inferred from homology"/>
<name>A0A5Q0UEW2_9ARCH</name>
<dbReference type="InterPro" id="IPR001352">
    <property type="entry name" value="RNase_HII/HIII"/>
</dbReference>
<evidence type="ECO:0000259" key="16">
    <source>
        <dbReference type="PROSITE" id="PS51975"/>
    </source>
</evidence>
<dbReference type="GO" id="GO:0004523">
    <property type="term" value="F:RNA-DNA hybrid ribonuclease activity"/>
    <property type="evidence" value="ECO:0007669"/>
    <property type="project" value="UniProtKB-UniRule"/>
</dbReference>
<dbReference type="PANTHER" id="PTHR10954">
    <property type="entry name" value="RIBONUCLEASE H2 SUBUNIT A"/>
    <property type="match status" value="1"/>
</dbReference>
<dbReference type="EC" id="3.1.26.4" evidence="6 13"/>
<evidence type="ECO:0000256" key="13">
    <source>
        <dbReference type="HAMAP-Rule" id="MF_00052"/>
    </source>
</evidence>
<evidence type="ECO:0000256" key="8">
    <source>
        <dbReference type="ARBA" id="ARBA00022490"/>
    </source>
</evidence>
<comment type="similarity">
    <text evidence="5 13 15">Belongs to the RNase HII family.</text>
</comment>
<feature type="domain" description="RNase H type-2" evidence="16">
    <location>
        <begin position="4"/>
        <end position="216"/>
    </location>
</feature>
<dbReference type="NCBIfam" id="TIGR00729">
    <property type="entry name" value="ribonuclease HII"/>
    <property type="match status" value="1"/>
</dbReference>
<evidence type="ECO:0000256" key="15">
    <source>
        <dbReference type="RuleBase" id="RU003515"/>
    </source>
</evidence>
<evidence type="ECO:0000256" key="9">
    <source>
        <dbReference type="ARBA" id="ARBA00022722"/>
    </source>
</evidence>
<keyword evidence="13" id="KW-0464">Manganese</keyword>
<evidence type="ECO:0000256" key="6">
    <source>
        <dbReference type="ARBA" id="ARBA00012180"/>
    </source>
</evidence>
<evidence type="ECO:0000256" key="12">
    <source>
        <dbReference type="ARBA" id="ARBA00022801"/>
    </source>
</evidence>
<dbReference type="EMBL" id="CP040089">
    <property type="protein sequence ID" value="QGA80088.1"/>
    <property type="molecule type" value="Genomic_DNA"/>
</dbReference>
<dbReference type="RefSeq" id="WP_153549826.1">
    <property type="nucleotide sequence ID" value="NZ_CP040089.1"/>
</dbReference>
<keyword evidence="8 13" id="KW-0963">Cytoplasm</keyword>
<feature type="binding site" evidence="13 14">
    <location>
        <position position="10"/>
    </location>
    <ligand>
        <name>a divalent metal cation</name>
        <dbReference type="ChEBI" id="CHEBI:60240"/>
    </ligand>
</feature>
<dbReference type="CDD" id="cd07180">
    <property type="entry name" value="RNase_HII_archaea_like"/>
    <property type="match status" value="1"/>
</dbReference>
<evidence type="ECO:0000256" key="7">
    <source>
        <dbReference type="ARBA" id="ARBA00019179"/>
    </source>
</evidence>
<dbReference type="InterPro" id="IPR023160">
    <property type="entry name" value="RNase_HII_hlx-loop-hlx_cap_dom"/>
</dbReference>
<evidence type="ECO:0000256" key="3">
    <source>
        <dbReference type="ARBA" id="ARBA00004065"/>
    </source>
</evidence>
<dbReference type="SUPFAM" id="SSF53098">
    <property type="entry name" value="Ribonuclease H-like"/>
    <property type="match status" value="1"/>
</dbReference>
<dbReference type="Proteomes" id="UP000377803">
    <property type="component" value="Chromosome"/>
</dbReference>
<evidence type="ECO:0000256" key="14">
    <source>
        <dbReference type="PROSITE-ProRule" id="PRU01319"/>
    </source>
</evidence>
<dbReference type="KEGG" id="ncon:LC1Nh_0183"/>
<comment type="subcellular location">
    <subcellularLocation>
        <location evidence="4 13">Cytoplasm</location>
    </subcellularLocation>
</comment>
<keyword evidence="11 13" id="KW-0255">Endonuclease</keyword>
<dbReference type="InterPro" id="IPR036397">
    <property type="entry name" value="RNaseH_sf"/>
</dbReference>
<protein>
    <recommendedName>
        <fullName evidence="7 13">Ribonuclease HII</fullName>
        <shortName evidence="13">RNase HII</shortName>
        <ecNumber evidence="6 13">3.1.26.4</ecNumber>
    </recommendedName>
</protein>
<accession>A0A5Q0UEW2</accession>
<evidence type="ECO:0000256" key="1">
    <source>
        <dbReference type="ARBA" id="ARBA00000077"/>
    </source>
</evidence>
<evidence type="ECO:0000313" key="18">
    <source>
        <dbReference type="Proteomes" id="UP000377803"/>
    </source>
</evidence>
<comment type="cofactor">
    <cofactor evidence="13 14">
        <name>Mn(2+)</name>
        <dbReference type="ChEBI" id="CHEBI:29035"/>
    </cofactor>
    <cofactor evidence="13 14">
        <name>Mg(2+)</name>
        <dbReference type="ChEBI" id="CHEBI:18420"/>
    </cofactor>
    <text evidence="13 14">Manganese or magnesium. Binds 1 divalent metal ion per monomer in the absence of substrate. May bind a second metal ion after substrate binding.</text>
</comment>
<dbReference type="Gene3D" id="3.30.420.10">
    <property type="entry name" value="Ribonuclease H-like superfamily/Ribonuclease H"/>
    <property type="match status" value="1"/>
</dbReference>
<dbReference type="PANTHER" id="PTHR10954:SF23">
    <property type="entry name" value="RIBONUCLEASE"/>
    <property type="match status" value="1"/>
</dbReference>
<feature type="binding site" evidence="13 14">
    <location>
        <position position="107"/>
    </location>
    <ligand>
        <name>a divalent metal cation</name>
        <dbReference type="ChEBI" id="CHEBI:60240"/>
    </ligand>
</feature>
<sequence>MTEKKVVGIDEAGRGPVIGSMFIGGFMVEESRLDEVEGLGVKDSKKLSDKKREDLAEKLREVGKPFLKEITASEIDDLREVMSLNEIEIQGFTDVIERSDADKIIVDLPEPDGDRFINKMKRELPASFSDREFIAEHEADDNFPIVSAASIIAKSARENHVDELKEKYGYDFKSGYPHDKPTINFLEDYLEEKGELPPETRLSWSTAERIVKENSQKSFDEF</sequence>
<keyword evidence="10 13" id="KW-0479">Metal-binding</keyword>
<dbReference type="GO" id="GO:0043137">
    <property type="term" value="P:DNA replication, removal of RNA primer"/>
    <property type="evidence" value="ECO:0007669"/>
    <property type="project" value="TreeGrafter"/>
</dbReference>
<evidence type="ECO:0000256" key="2">
    <source>
        <dbReference type="ARBA" id="ARBA00001946"/>
    </source>
</evidence>
<feature type="binding site" evidence="13 14">
    <location>
        <position position="11"/>
    </location>
    <ligand>
        <name>a divalent metal cation</name>
        <dbReference type="ChEBI" id="CHEBI:60240"/>
    </ligand>
</feature>
<keyword evidence="9 13" id="KW-0540">Nuclease</keyword>
<evidence type="ECO:0000256" key="4">
    <source>
        <dbReference type="ARBA" id="ARBA00004496"/>
    </source>
</evidence>
<dbReference type="HAMAP" id="MF_00052_A">
    <property type="entry name" value="RNase_HII_A"/>
    <property type="match status" value="1"/>
</dbReference>
<evidence type="ECO:0000313" key="17">
    <source>
        <dbReference type="EMBL" id="QGA80088.1"/>
    </source>
</evidence>
<comment type="catalytic activity">
    <reaction evidence="1 13 14 15">
        <text>Endonucleolytic cleavage to 5'-phosphomonoester.</text>
        <dbReference type="EC" id="3.1.26.4"/>
    </reaction>
</comment>
<dbReference type="Gene3D" id="1.10.10.460">
    <property type="entry name" value="Ribonuclease hii. Domain 2"/>
    <property type="match status" value="1"/>
</dbReference>
<evidence type="ECO:0000256" key="11">
    <source>
        <dbReference type="ARBA" id="ARBA00022759"/>
    </source>
</evidence>